<sequence length="192" mass="20312">MPQPTALILIADGSEEIEFVTCYDVLVRAGVDVKSVGVNLKNGEFAVCSRNTKIIPDVPSISSISSTPNVLILPGGLPGSQTFCDTPAVLDLIRQCNAAGSYTAFICAATIALVAAYKRPLEGVVTSHPSVKEKVVEAGWEYGEERVMVSGKVITSRGPGTAMLFALTVVEVLLGKEKTDEVARPMMLAQTI</sequence>
<feature type="domain" description="DJ-1/PfpI" evidence="3">
    <location>
        <begin position="6"/>
        <end position="171"/>
    </location>
</feature>
<reference evidence="4" key="1">
    <citation type="submission" date="2021-03" db="EMBL/GenBank/DDBJ databases">
        <title>Comparative genomics and phylogenomic investigation of the class Geoglossomycetes provide insights into ecological specialization and systematics.</title>
        <authorList>
            <person name="Melie T."/>
            <person name="Pirro S."/>
            <person name="Miller A.N."/>
            <person name="Quandt A."/>
        </authorList>
    </citation>
    <scope>NUCLEOTIDE SEQUENCE</scope>
    <source>
        <strain evidence="4">CAQ_001_2017</strain>
    </source>
</reference>
<evidence type="ECO:0000259" key="3">
    <source>
        <dbReference type="Pfam" id="PF01965"/>
    </source>
</evidence>
<dbReference type="EC" id="4.2.1.130" evidence="1"/>
<dbReference type="Gene3D" id="3.40.50.880">
    <property type="match status" value="1"/>
</dbReference>
<dbReference type="Proteomes" id="UP000750711">
    <property type="component" value="Unassembled WGS sequence"/>
</dbReference>
<evidence type="ECO:0000256" key="2">
    <source>
        <dbReference type="ARBA" id="ARBA00048082"/>
    </source>
</evidence>
<dbReference type="GO" id="GO:0006979">
    <property type="term" value="P:response to oxidative stress"/>
    <property type="evidence" value="ECO:0007669"/>
    <property type="project" value="TreeGrafter"/>
</dbReference>
<dbReference type="GO" id="GO:0019172">
    <property type="term" value="F:glyoxalase III activity"/>
    <property type="evidence" value="ECO:0007669"/>
    <property type="project" value="UniProtKB-EC"/>
</dbReference>
<dbReference type="SUPFAM" id="SSF52317">
    <property type="entry name" value="Class I glutamine amidotransferase-like"/>
    <property type="match status" value="1"/>
</dbReference>
<dbReference type="GO" id="GO:1903189">
    <property type="term" value="P:glyoxal metabolic process"/>
    <property type="evidence" value="ECO:0007669"/>
    <property type="project" value="TreeGrafter"/>
</dbReference>
<dbReference type="InterPro" id="IPR006287">
    <property type="entry name" value="DJ-1"/>
</dbReference>
<dbReference type="InterPro" id="IPR002818">
    <property type="entry name" value="DJ-1/PfpI"/>
</dbReference>
<accession>A0A9P8LH28</accession>
<comment type="catalytic activity">
    <reaction evidence="2">
        <text>methylglyoxal + H2O = (R)-lactate + H(+)</text>
        <dbReference type="Rhea" id="RHEA:27754"/>
        <dbReference type="ChEBI" id="CHEBI:15377"/>
        <dbReference type="ChEBI" id="CHEBI:15378"/>
        <dbReference type="ChEBI" id="CHEBI:16004"/>
        <dbReference type="ChEBI" id="CHEBI:17158"/>
        <dbReference type="EC" id="4.2.1.130"/>
    </reaction>
</comment>
<dbReference type="PANTHER" id="PTHR48094:SF12">
    <property type="entry name" value="PARKINSON DISEASE PROTEIN 7 HOMOLOG"/>
    <property type="match status" value="1"/>
</dbReference>
<proteinExistence type="predicted"/>
<dbReference type="AlphaFoldDB" id="A0A9P8LH28"/>
<dbReference type="GO" id="GO:0005634">
    <property type="term" value="C:nucleus"/>
    <property type="evidence" value="ECO:0007669"/>
    <property type="project" value="TreeGrafter"/>
</dbReference>
<name>A0A9P8LH28_9PEZI</name>
<comment type="caution">
    <text evidence="4">The sequence shown here is derived from an EMBL/GenBank/DDBJ whole genome shotgun (WGS) entry which is preliminary data.</text>
</comment>
<dbReference type="CDD" id="cd03135">
    <property type="entry name" value="GATase1_DJ-1"/>
    <property type="match status" value="1"/>
</dbReference>
<dbReference type="InterPro" id="IPR029062">
    <property type="entry name" value="Class_I_gatase-like"/>
</dbReference>
<dbReference type="GO" id="GO:0005739">
    <property type="term" value="C:mitochondrion"/>
    <property type="evidence" value="ECO:0007669"/>
    <property type="project" value="TreeGrafter"/>
</dbReference>
<dbReference type="Pfam" id="PF01965">
    <property type="entry name" value="DJ-1_PfpI"/>
    <property type="match status" value="1"/>
</dbReference>
<evidence type="ECO:0000313" key="5">
    <source>
        <dbReference type="Proteomes" id="UP000750711"/>
    </source>
</evidence>
<dbReference type="NCBIfam" id="TIGR01383">
    <property type="entry name" value="not_thiJ"/>
    <property type="match status" value="1"/>
</dbReference>
<protein>
    <recommendedName>
        <fullName evidence="1">D-lactate dehydratase</fullName>
        <ecNumber evidence="1">4.2.1.130</ecNumber>
    </recommendedName>
</protein>
<gene>
    <name evidence="4" type="ORF">GP486_001322</name>
</gene>
<dbReference type="PANTHER" id="PTHR48094">
    <property type="entry name" value="PROTEIN/NUCLEIC ACID DEGLYCASE DJ-1-RELATED"/>
    <property type="match status" value="1"/>
</dbReference>
<dbReference type="InterPro" id="IPR050325">
    <property type="entry name" value="Prot/Nucl_acid_deglycase"/>
</dbReference>
<keyword evidence="5" id="KW-1185">Reference proteome</keyword>
<evidence type="ECO:0000313" key="4">
    <source>
        <dbReference type="EMBL" id="KAH0565286.1"/>
    </source>
</evidence>
<evidence type="ECO:0000256" key="1">
    <source>
        <dbReference type="ARBA" id="ARBA00013134"/>
    </source>
</evidence>
<organism evidence="4 5">
    <name type="scientific">Trichoglossum hirsutum</name>
    <dbReference type="NCBI Taxonomy" id="265104"/>
    <lineage>
        <taxon>Eukaryota</taxon>
        <taxon>Fungi</taxon>
        <taxon>Dikarya</taxon>
        <taxon>Ascomycota</taxon>
        <taxon>Pezizomycotina</taxon>
        <taxon>Geoglossomycetes</taxon>
        <taxon>Geoglossales</taxon>
        <taxon>Geoglossaceae</taxon>
        <taxon>Trichoglossum</taxon>
    </lineage>
</organism>
<dbReference type="EMBL" id="JAGHQM010000113">
    <property type="protein sequence ID" value="KAH0565286.1"/>
    <property type="molecule type" value="Genomic_DNA"/>
</dbReference>